<dbReference type="AlphaFoldDB" id="A0A1A6XM88"/>
<sequence>MKAYSIKRAALCVALGACLGVIAPSAFAQDGSVTGRLVSDGGQVPPGATVTVRNPATGFVRSVQAEANGSYRIPLLPVGTYDMEVSLPGGAASRVGQVTVSLGSATTVNVPLGAVSTLGTVEVRAPQVVSMVDVKSTESATNITREELSRLPVDRDITAVALLAPGAVKGKGSLGGQGISFGGSSVAENTVYINGLNVTDFYNRVGFSSVPFSFYQEFQVKTGGYSVEFGRSTGGVINAVTRSGSNDFKAGAELVFEPRAWQSQARDRYDGSGSRYITASRDDYSRSALNVFASGALVQDRLFFFGMYEARDYRPTSTNDAGTRLSQGKADDPFWGGKIDWQITDNQMLSLFGFSDKSKTLTDVYAYDYATGETVGERSNQIYNTVGGKNWSGTYSWQVNNDLTMKLMYGENKRNRVQSSLMDQNCNRVFDNRTASQGVPPSLQGDRSCTSSSQLESALDTRKAARADFEWTLGNHLLRFGLDREENTSDYSRAYPGPGGLRYDIYARTPGSSLNGGVVPASGLVARTRRYEVEGAFETINSAYYLEDNWQVTPNLLLNMGLRLEAFDNKGGDGSSYIKIDDMLAPRLGFSWDVRGDGTTKVFGNLGRYFLPVANVINIKQAGGFLDERTWYEFLGYSGAANNVPVLGAQIGPVDNSQGDGSVPDLRAEVNRDMDPVYQDEAILGFQQMINEAWSIGASVTYRRLHNAIDDMNITATGQCGAIDGVWIMGNPGRTNTVWGDTNCDGSNDGWISIDTSKEGWALYDDDGNYVGQRGWVKPKRDYKALELQVDRAWDGKWGFNASYTLAYGRGNAEGPVNSDTDFADAGRTENFDNPWVNYRGYGYLANDRRHQFKFRGSYALTENLSVAATLGVQSGSPITRFGAGNPFDDTDFHSYYVCVSNCQATVPSERVFVHSPRGGDGRTPWTYDLDVSVSYKVPIPTDLRLKLAVYNVLNQQRVVTVDQDYEPQDSIGTPNPLYGYGTGFQSPRYAQLTVTWAY</sequence>
<dbReference type="Gene3D" id="2.60.40.1120">
    <property type="entry name" value="Carboxypeptidase-like, regulatory domain"/>
    <property type="match status" value="1"/>
</dbReference>
<dbReference type="InterPro" id="IPR013784">
    <property type="entry name" value="Carb-bd-like_fold"/>
</dbReference>
<dbReference type="GO" id="GO:0009279">
    <property type="term" value="C:cell outer membrane"/>
    <property type="evidence" value="ECO:0007669"/>
    <property type="project" value="UniProtKB-SubCell"/>
</dbReference>
<name>A0A1A6XM88_STEMA</name>
<keyword evidence="8" id="KW-0732">Signal</keyword>
<keyword evidence="5 7" id="KW-0472">Membrane</keyword>
<dbReference type="Proteomes" id="UP000092256">
    <property type="component" value="Unassembled WGS sequence"/>
</dbReference>
<evidence type="ECO:0000259" key="9">
    <source>
        <dbReference type="Pfam" id="PF07715"/>
    </source>
</evidence>
<evidence type="ECO:0000259" key="10">
    <source>
        <dbReference type="Pfam" id="PF25183"/>
    </source>
</evidence>
<evidence type="ECO:0000256" key="4">
    <source>
        <dbReference type="ARBA" id="ARBA00022692"/>
    </source>
</evidence>
<dbReference type="RefSeq" id="WP_065200685.1">
    <property type="nucleotide sequence ID" value="NZ_LYVJ01000017.1"/>
</dbReference>
<feature type="domain" description="TonB-dependent transporter Oar-like beta-barrel" evidence="10">
    <location>
        <begin position="582"/>
        <end position="888"/>
    </location>
</feature>
<accession>A0A1A6XM88</accession>
<dbReference type="PANTHER" id="PTHR30069:SF46">
    <property type="entry name" value="OAR PROTEIN"/>
    <property type="match status" value="1"/>
</dbReference>
<proteinExistence type="inferred from homology"/>
<dbReference type="SUPFAM" id="SSF49452">
    <property type="entry name" value="Starch-binding domain-like"/>
    <property type="match status" value="1"/>
</dbReference>
<dbReference type="Gene3D" id="2.170.130.10">
    <property type="entry name" value="TonB-dependent receptor, plug domain"/>
    <property type="match status" value="1"/>
</dbReference>
<evidence type="ECO:0000256" key="5">
    <source>
        <dbReference type="ARBA" id="ARBA00023136"/>
    </source>
</evidence>
<dbReference type="InterPro" id="IPR012910">
    <property type="entry name" value="Plug_dom"/>
</dbReference>
<dbReference type="EMBL" id="LYVJ01000017">
    <property type="protein sequence ID" value="OBU64078.1"/>
    <property type="molecule type" value="Genomic_DNA"/>
</dbReference>
<keyword evidence="3 7" id="KW-1134">Transmembrane beta strand</keyword>
<dbReference type="InterPro" id="IPR036942">
    <property type="entry name" value="Beta-barrel_TonB_sf"/>
</dbReference>
<gene>
    <name evidence="11" type="ORF">A9K58_18260</name>
</gene>
<keyword evidence="6 7" id="KW-0998">Cell outer membrane</keyword>
<dbReference type="Pfam" id="PF25183">
    <property type="entry name" value="OMP_b-brl_4"/>
    <property type="match status" value="2"/>
</dbReference>
<organism evidence="11 12">
    <name type="scientific">Stenotrophomonas maltophilia</name>
    <name type="common">Pseudomonas maltophilia</name>
    <name type="synonym">Xanthomonas maltophilia</name>
    <dbReference type="NCBI Taxonomy" id="40324"/>
    <lineage>
        <taxon>Bacteria</taxon>
        <taxon>Pseudomonadati</taxon>
        <taxon>Pseudomonadota</taxon>
        <taxon>Gammaproteobacteria</taxon>
        <taxon>Lysobacterales</taxon>
        <taxon>Lysobacteraceae</taxon>
        <taxon>Stenotrophomonas</taxon>
        <taxon>Stenotrophomonas maltophilia group</taxon>
    </lineage>
</organism>
<evidence type="ECO:0000256" key="8">
    <source>
        <dbReference type="SAM" id="SignalP"/>
    </source>
</evidence>
<dbReference type="Pfam" id="PF13620">
    <property type="entry name" value="CarboxypepD_reg"/>
    <property type="match status" value="1"/>
</dbReference>
<dbReference type="Gene3D" id="2.40.170.20">
    <property type="entry name" value="TonB-dependent receptor, beta-barrel domain"/>
    <property type="match status" value="1"/>
</dbReference>
<feature type="chain" id="PRO_5008353239" evidence="8">
    <location>
        <begin position="29"/>
        <end position="999"/>
    </location>
</feature>
<evidence type="ECO:0000313" key="12">
    <source>
        <dbReference type="Proteomes" id="UP000092256"/>
    </source>
</evidence>
<keyword evidence="2 7" id="KW-0813">Transport</keyword>
<dbReference type="PROSITE" id="PS52016">
    <property type="entry name" value="TONB_DEPENDENT_REC_3"/>
    <property type="match status" value="1"/>
</dbReference>
<dbReference type="GO" id="GO:0044718">
    <property type="term" value="P:siderophore transmembrane transport"/>
    <property type="evidence" value="ECO:0007669"/>
    <property type="project" value="TreeGrafter"/>
</dbReference>
<comment type="subcellular location">
    <subcellularLocation>
        <location evidence="1 7">Cell outer membrane</location>
        <topology evidence="1 7">Multi-pass membrane protein</topology>
    </subcellularLocation>
</comment>
<comment type="similarity">
    <text evidence="7">Belongs to the TonB-dependent receptor family.</text>
</comment>
<evidence type="ECO:0000256" key="3">
    <source>
        <dbReference type="ARBA" id="ARBA00022452"/>
    </source>
</evidence>
<feature type="signal peptide" evidence="8">
    <location>
        <begin position="1"/>
        <end position="28"/>
    </location>
</feature>
<reference evidence="11 12" key="1">
    <citation type="submission" date="2016-05" db="EMBL/GenBank/DDBJ databases">
        <title>Draft Genome Sequences of Stenotrophomonas maltophilia Strains Sm32COP, Sm41DVV, Sm46PAILV, SmF3, SmF22, SmSOFb1 and SmCVFa1, Isolated from Different Manures, in France.</title>
        <authorList>
            <person name="Nazaret S."/>
            <person name="Bodilis J."/>
        </authorList>
    </citation>
    <scope>NUCLEOTIDE SEQUENCE [LARGE SCALE GENOMIC DNA]</scope>
    <source>
        <strain evidence="11 12">Sm46PAILV</strain>
    </source>
</reference>
<evidence type="ECO:0000256" key="7">
    <source>
        <dbReference type="PROSITE-ProRule" id="PRU01360"/>
    </source>
</evidence>
<evidence type="ECO:0000256" key="1">
    <source>
        <dbReference type="ARBA" id="ARBA00004571"/>
    </source>
</evidence>
<dbReference type="GO" id="GO:0030246">
    <property type="term" value="F:carbohydrate binding"/>
    <property type="evidence" value="ECO:0007669"/>
    <property type="project" value="InterPro"/>
</dbReference>
<keyword evidence="4 7" id="KW-0812">Transmembrane</keyword>
<dbReference type="InterPro" id="IPR039426">
    <property type="entry name" value="TonB-dep_rcpt-like"/>
</dbReference>
<dbReference type="PANTHER" id="PTHR30069">
    <property type="entry name" value="TONB-DEPENDENT OUTER MEMBRANE RECEPTOR"/>
    <property type="match status" value="1"/>
</dbReference>
<feature type="domain" description="TonB-dependent receptor plug" evidence="9">
    <location>
        <begin position="135"/>
        <end position="236"/>
    </location>
</feature>
<evidence type="ECO:0000256" key="2">
    <source>
        <dbReference type="ARBA" id="ARBA00022448"/>
    </source>
</evidence>
<dbReference type="GO" id="GO:0015344">
    <property type="term" value="F:siderophore uptake transmembrane transporter activity"/>
    <property type="evidence" value="ECO:0007669"/>
    <property type="project" value="TreeGrafter"/>
</dbReference>
<feature type="domain" description="TonB-dependent transporter Oar-like beta-barrel" evidence="10">
    <location>
        <begin position="327"/>
        <end position="567"/>
    </location>
</feature>
<dbReference type="InterPro" id="IPR057601">
    <property type="entry name" value="Oar-like_b-barrel"/>
</dbReference>
<dbReference type="SUPFAM" id="SSF56935">
    <property type="entry name" value="Porins"/>
    <property type="match status" value="1"/>
</dbReference>
<evidence type="ECO:0000313" key="11">
    <source>
        <dbReference type="EMBL" id="OBU64078.1"/>
    </source>
</evidence>
<dbReference type="OrthoDB" id="9768147at2"/>
<protein>
    <submittedName>
        <fullName evidence="11">TonB-dependent receptor</fullName>
    </submittedName>
</protein>
<comment type="caution">
    <text evidence="11">The sequence shown here is derived from an EMBL/GenBank/DDBJ whole genome shotgun (WGS) entry which is preliminary data.</text>
</comment>
<evidence type="ECO:0000256" key="6">
    <source>
        <dbReference type="ARBA" id="ARBA00023237"/>
    </source>
</evidence>
<dbReference type="InterPro" id="IPR037066">
    <property type="entry name" value="Plug_dom_sf"/>
</dbReference>
<dbReference type="Pfam" id="PF07715">
    <property type="entry name" value="Plug"/>
    <property type="match status" value="1"/>
</dbReference>
<keyword evidence="11" id="KW-0675">Receptor</keyword>